<protein>
    <submittedName>
        <fullName evidence="2">SH3 domain-containing protein</fullName>
    </submittedName>
</protein>
<reference evidence="2 3" key="1">
    <citation type="submission" date="2019-11" db="EMBL/GenBank/DDBJ databases">
        <authorList>
            <person name="Cao P."/>
        </authorList>
    </citation>
    <scope>NUCLEOTIDE SEQUENCE [LARGE SCALE GENOMIC DNA]</scope>
    <source>
        <strain evidence="2 3">NEAU-AAG5</strain>
    </source>
</reference>
<dbReference type="InterPro" id="IPR003646">
    <property type="entry name" value="SH3-like_bac-type"/>
</dbReference>
<gene>
    <name evidence="2" type="ORF">GNZ18_34330</name>
</gene>
<feature type="domain" description="SH3b" evidence="1">
    <location>
        <begin position="55"/>
        <end position="110"/>
    </location>
</feature>
<accession>A0A7K1LB28</accession>
<name>A0A7K1LB28_9ACTN</name>
<dbReference type="Proteomes" id="UP000432015">
    <property type="component" value="Unassembled WGS sequence"/>
</dbReference>
<dbReference type="AlphaFoldDB" id="A0A7K1LB28"/>
<evidence type="ECO:0000313" key="3">
    <source>
        <dbReference type="Proteomes" id="UP000432015"/>
    </source>
</evidence>
<dbReference type="RefSeq" id="WP_156220803.1">
    <property type="nucleotide sequence ID" value="NZ_WOFH01000015.1"/>
</dbReference>
<proteinExistence type="predicted"/>
<dbReference type="Gene3D" id="2.30.30.40">
    <property type="entry name" value="SH3 Domains"/>
    <property type="match status" value="1"/>
</dbReference>
<evidence type="ECO:0000259" key="1">
    <source>
        <dbReference type="Pfam" id="PF08239"/>
    </source>
</evidence>
<comment type="caution">
    <text evidence="2">The sequence shown here is derived from an EMBL/GenBank/DDBJ whole genome shotgun (WGS) entry which is preliminary data.</text>
</comment>
<dbReference type="Pfam" id="PF08239">
    <property type="entry name" value="SH3_3"/>
    <property type="match status" value="1"/>
</dbReference>
<dbReference type="EMBL" id="WOFH01000015">
    <property type="protein sequence ID" value="MUN41630.1"/>
    <property type="molecule type" value="Genomic_DNA"/>
</dbReference>
<organism evidence="2 3">
    <name type="scientific">Actinomadura litoris</name>
    <dbReference type="NCBI Taxonomy" id="2678616"/>
    <lineage>
        <taxon>Bacteria</taxon>
        <taxon>Bacillati</taxon>
        <taxon>Actinomycetota</taxon>
        <taxon>Actinomycetes</taxon>
        <taxon>Streptosporangiales</taxon>
        <taxon>Thermomonosporaceae</taxon>
        <taxon>Actinomadura</taxon>
    </lineage>
</organism>
<sequence>MKQHHIVAAVIASGIVGVGAISVPAASATERPAAAQHAAGIQAAHAMEKVISRGRLAVYKRPTTKSGIAGWLKSGQIISIRCWDEGGRVHGNRRWYRIAKPSGWVSAYYIRATRGRPAKHC</sequence>
<keyword evidence="3" id="KW-1185">Reference proteome</keyword>
<evidence type="ECO:0000313" key="2">
    <source>
        <dbReference type="EMBL" id="MUN41630.1"/>
    </source>
</evidence>